<accession>A0A0C4E5Y3</accession>
<reference evidence="4" key="5">
    <citation type="submission" date="2015-06" db="UniProtKB">
        <authorList>
            <consortium name="EnsemblFungi"/>
        </authorList>
    </citation>
    <scope>IDENTIFICATION</scope>
    <source>
        <strain evidence="4">ATCC 64411</strain>
    </source>
</reference>
<reference evidence="4" key="4">
    <citation type="journal article" date="2015" name="G3 (Bethesda)">
        <title>Genome sequences of three phytopathogenic species of the Magnaporthaceae family of fungi.</title>
        <authorList>
            <person name="Okagaki L.H."/>
            <person name="Nunes C.C."/>
            <person name="Sailsbery J."/>
            <person name="Clay B."/>
            <person name="Brown D."/>
            <person name="John T."/>
            <person name="Oh Y."/>
            <person name="Young N."/>
            <person name="Fitzgerald M."/>
            <person name="Haas B.J."/>
            <person name="Zeng Q."/>
            <person name="Young S."/>
            <person name="Adiconis X."/>
            <person name="Fan L."/>
            <person name="Levin J.Z."/>
            <person name="Mitchell T.K."/>
            <person name="Okubara P.A."/>
            <person name="Farman M.L."/>
            <person name="Kohn L.M."/>
            <person name="Birren B."/>
            <person name="Ma L.-J."/>
            <person name="Dean R.A."/>
        </authorList>
    </citation>
    <scope>NUCLEOTIDE SEQUENCE</scope>
    <source>
        <strain evidence="4">ATCC 64411 / 73-15</strain>
    </source>
</reference>
<evidence type="ECO:0000256" key="1">
    <source>
        <dbReference type="SAM" id="MobiDB-lite"/>
    </source>
</evidence>
<feature type="region of interest" description="Disordered" evidence="1">
    <location>
        <begin position="766"/>
        <end position="798"/>
    </location>
</feature>
<evidence type="ECO:0000313" key="4">
    <source>
        <dbReference type="EnsemblFungi" id="MAPG_07912T0"/>
    </source>
</evidence>
<feature type="transmembrane region" description="Helical" evidence="2">
    <location>
        <begin position="75"/>
        <end position="96"/>
    </location>
</feature>
<dbReference type="AlphaFoldDB" id="A0A0C4E5Y3"/>
<feature type="compositionally biased region" description="Polar residues" evidence="1">
    <location>
        <begin position="786"/>
        <end position="798"/>
    </location>
</feature>
<reference evidence="3" key="3">
    <citation type="submission" date="2011-03" db="EMBL/GenBank/DDBJ databases">
        <title>Annotation of Magnaporthe poae ATCC 64411.</title>
        <authorList>
            <person name="Ma L.-J."/>
            <person name="Dead R."/>
            <person name="Young S.K."/>
            <person name="Zeng Q."/>
            <person name="Gargeya S."/>
            <person name="Fitzgerald M."/>
            <person name="Haas B."/>
            <person name="Abouelleil A."/>
            <person name="Alvarado L."/>
            <person name="Arachchi H.M."/>
            <person name="Berlin A."/>
            <person name="Brown A."/>
            <person name="Chapman S.B."/>
            <person name="Chen Z."/>
            <person name="Dunbar C."/>
            <person name="Freedman E."/>
            <person name="Gearin G."/>
            <person name="Gellesch M."/>
            <person name="Goldberg J."/>
            <person name="Griggs A."/>
            <person name="Gujja S."/>
            <person name="Heiman D."/>
            <person name="Howarth C."/>
            <person name="Larson L."/>
            <person name="Lui A."/>
            <person name="MacDonald P.J.P."/>
            <person name="Mehta T."/>
            <person name="Montmayeur A."/>
            <person name="Murphy C."/>
            <person name="Neiman D."/>
            <person name="Pearson M."/>
            <person name="Priest M."/>
            <person name="Roberts A."/>
            <person name="Saif S."/>
            <person name="Shea T."/>
            <person name="Shenoy N."/>
            <person name="Sisk P."/>
            <person name="Stolte C."/>
            <person name="Sykes S."/>
            <person name="Yandava C."/>
            <person name="Wortman J."/>
            <person name="Nusbaum C."/>
            <person name="Birren B."/>
        </authorList>
    </citation>
    <scope>NUCLEOTIDE SEQUENCE</scope>
    <source>
        <strain evidence="3">ATCC 64411</strain>
    </source>
</reference>
<feature type="transmembrane region" description="Helical" evidence="2">
    <location>
        <begin position="29"/>
        <end position="55"/>
    </location>
</feature>
<feature type="transmembrane region" description="Helical" evidence="2">
    <location>
        <begin position="606"/>
        <end position="627"/>
    </location>
</feature>
<evidence type="ECO:0000313" key="5">
    <source>
        <dbReference type="Proteomes" id="UP000011715"/>
    </source>
</evidence>
<keyword evidence="2" id="KW-1133">Transmembrane helix</keyword>
<keyword evidence="2" id="KW-0812">Transmembrane</keyword>
<reference evidence="5" key="1">
    <citation type="submission" date="2010-05" db="EMBL/GenBank/DDBJ databases">
        <title>The genome sequence of Magnaporthe poae strain ATCC 64411.</title>
        <authorList>
            <person name="Ma L.-J."/>
            <person name="Dead R."/>
            <person name="Young S."/>
            <person name="Zeng Q."/>
            <person name="Koehrsen M."/>
            <person name="Alvarado L."/>
            <person name="Berlin A."/>
            <person name="Chapman S.B."/>
            <person name="Chen Z."/>
            <person name="Freedman E."/>
            <person name="Gellesch M."/>
            <person name="Goldberg J."/>
            <person name="Griggs A."/>
            <person name="Gujja S."/>
            <person name="Heilman E.R."/>
            <person name="Heiman D."/>
            <person name="Hepburn T."/>
            <person name="Howarth C."/>
            <person name="Jen D."/>
            <person name="Larson L."/>
            <person name="Mehta T."/>
            <person name="Neiman D."/>
            <person name="Pearson M."/>
            <person name="Roberts A."/>
            <person name="Saif S."/>
            <person name="Shea T."/>
            <person name="Shenoy N."/>
            <person name="Sisk P."/>
            <person name="Stolte C."/>
            <person name="Sykes S."/>
            <person name="Walk T."/>
            <person name="White J."/>
            <person name="Yandava C."/>
            <person name="Haas B."/>
            <person name="Nusbaum C."/>
            <person name="Birren B."/>
        </authorList>
    </citation>
    <scope>NUCLEOTIDE SEQUENCE [LARGE SCALE GENOMIC DNA]</scope>
    <source>
        <strain evidence="5">ATCC 64411 / 73-15</strain>
    </source>
</reference>
<dbReference type="Proteomes" id="UP000011715">
    <property type="component" value="Unassembled WGS sequence"/>
</dbReference>
<dbReference type="VEuPathDB" id="FungiDB:MAPG_07912"/>
<protein>
    <recommendedName>
        <fullName evidence="6">Mcm2 3 5 family protein</fullName>
    </recommendedName>
</protein>
<keyword evidence="5" id="KW-1185">Reference proteome</keyword>
<keyword evidence="2" id="KW-0472">Membrane</keyword>
<dbReference type="OrthoDB" id="4721035at2759"/>
<dbReference type="STRING" id="644358.A0A0C4E5Y3"/>
<proteinExistence type="predicted"/>
<feature type="region of interest" description="Disordered" evidence="1">
    <location>
        <begin position="680"/>
        <end position="718"/>
    </location>
</feature>
<reference evidence="3" key="2">
    <citation type="submission" date="2010-05" db="EMBL/GenBank/DDBJ databases">
        <title>The Genome Sequence of Magnaporthe poae strain ATCC 64411.</title>
        <authorList>
            <consortium name="The Broad Institute Genome Sequencing Platform"/>
            <consortium name="Broad Institute Genome Sequencing Center for Infectious Disease"/>
            <person name="Ma L.-J."/>
            <person name="Dead R."/>
            <person name="Young S."/>
            <person name="Zeng Q."/>
            <person name="Koehrsen M."/>
            <person name="Alvarado L."/>
            <person name="Berlin A."/>
            <person name="Chapman S.B."/>
            <person name="Chen Z."/>
            <person name="Freedman E."/>
            <person name="Gellesch M."/>
            <person name="Goldberg J."/>
            <person name="Griggs A."/>
            <person name="Gujja S."/>
            <person name="Heilman E.R."/>
            <person name="Heiman D."/>
            <person name="Hepburn T."/>
            <person name="Howarth C."/>
            <person name="Jen D."/>
            <person name="Larson L."/>
            <person name="Mehta T."/>
            <person name="Neiman D."/>
            <person name="Pearson M."/>
            <person name="Roberts A."/>
            <person name="Saif S."/>
            <person name="Shea T."/>
            <person name="Shenoy N."/>
            <person name="Sisk P."/>
            <person name="Stolte C."/>
            <person name="Sykes S."/>
            <person name="Walk T."/>
            <person name="White J."/>
            <person name="Yandava C."/>
            <person name="Haas B."/>
            <person name="Nusbaum C."/>
            <person name="Birren B."/>
        </authorList>
    </citation>
    <scope>NUCLEOTIDE SEQUENCE</scope>
    <source>
        <strain evidence="3">ATCC 64411</strain>
    </source>
</reference>
<dbReference type="EnsemblFungi" id="MAPG_07912T0">
    <property type="protein sequence ID" value="MAPG_07912T0"/>
    <property type="gene ID" value="MAPG_07912"/>
</dbReference>
<dbReference type="OMA" id="DMSMRTW"/>
<dbReference type="EMBL" id="ADBL01001913">
    <property type="status" value="NOT_ANNOTATED_CDS"/>
    <property type="molecule type" value="Genomic_DNA"/>
</dbReference>
<feature type="transmembrane region" description="Helical" evidence="2">
    <location>
        <begin position="138"/>
        <end position="157"/>
    </location>
</feature>
<gene>
    <name evidence="3" type="ORF">MAPG_07912</name>
</gene>
<dbReference type="EMBL" id="GL876972">
    <property type="protein sequence ID" value="KLU88931.1"/>
    <property type="molecule type" value="Genomic_DNA"/>
</dbReference>
<evidence type="ECO:0008006" key="6">
    <source>
        <dbReference type="Google" id="ProtNLM"/>
    </source>
</evidence>
<sequence length="798" mass="88783">MLHATDDQVAPTCLSNGDIESVPQDGWPVVTLILSIYSTCSSTAWLVIACLQPMWHFVSSSGSLTPANATFITALVAKTIEISFTTVFITFLGQVLSRRALSRREKGVTLAELTMRDFVLQPGTLFTRGSSVNYTTRTLLGLLTVLAAINTTLYTTASDAMVSPKLSFSAWSQRTLDGNIQATYGDINYIRERFYQMKCLYPFESLMSINGLRSLCLQEYFSEDSTNNLMEFMAAWDNVNTNGTSLAQDVKSRPRGTMKLFPNTIMVSAWIDTDKSNIKENWKKHQRIVDDVTLAMPHPGVYFAATHPTNGIPQPKDLDGVGGYNIRASVISPAVNVKCVDMTKDELAPLVYTEWPNALNNDTGIGSQKIGYPGWRKDVPSKFYNRTVVDDIFQWDQKYGRRPPVFRLFPADYNFVTNSSPAVWEMSSMYIMGKHPKTSNYTLCDLHSRLTPDCSTRFDMSGTEGGRLAVHCQEENDESSYRRRNKVNETDLASWGPQPAWRVLAGEMIWPDLGSGERNSNASKALLLTHLIVLPNWDGERIMPSLAEALAVLVSSTLVAASMDTRFGPTWDYDEVTLSTAAIESFKATVRTQGYKSTHANQWQGLLYVVLAMVVLINLLCLGFFIVSWRLRLTTDYTESVNLFTLALMSPPSHQLRGYCGSGPWGRAFSVPWRVVGVTERGTTPSANDEVDELCRPESSDEEGGGGGPSVDYQDGIPLEPRRGMVQEGMENYSHPKTPNAGGVGRRNGYEPIHFYLRHAGNPVKGKWKATERCESPNLSPPRSGGSYQRLSNKKTWL</sequence>
<name>A0A0C4E5Y3_MAGP6</name>
<organism evidence="4 5">
    <name type="scientific">Magnaporthiopsis poae (strain ATCC 64411 / 73-15)</name>
    <name type="common">Kentucky bluegrass fungus</name>
    <name type="synonym">Magnaporthe poae</name>
    <dbReference type="NCBI Taxonomy" id="644358"/>
    <lineage>
        <taxon>Eukaryota</taxon>
        <taxon>Fungi</taxon>
        <taxon>Dikarya</taxon>
        <taxon>Ascomycota</taxon>
        <taxon>Pezizomycotina</taxon>
        <taxon>Sordariomycetes</taxon>
        <taxon>Sordariomycetidae</taxon>
        <taxon>Magnaporthales</taxon>
        <taxon>Magnaporthaceae</taxon>
        <taxon>Magnaporthiopsis</taxon>
    </lineage>
</organism>
<dbReference type="eggNOG" id="ENOG502SHT7">
    <property type="taxonomic scope" value="Eukaryota"/>
</dbReference>
<evidence type="ECO:0000256" key="2">
    <source>
        <dbReference type="SAM" id="Phobius"/>
    </source>
</evidence>
<evidence type="ECO:0000313" key="3">
    <source>
        <dbReference type="EMBL" id="KLU88931.1"/>
    </source>
</evidence>